<name>Q0VRR1_ALCBS</name>
<evidence type="ECO:0000256" key="4">
    <source>
        <dbReference type="ARBA" id="ARBA00022519"/>
    </source>
</evidence>
<keyword evidence="7 9" id="KW-0472">Membrane</keyword>
<sequence length="169" mass="19099">MMAALLRRVHRALHHIEDGLIVAVLLFMILLAVAQIVLRNFFGTSLVWIEPLLQNAVLWIGLLGAMIASRNDEHIRIDVASSLLPEKYHPFLTTFVDLFTAFICLLVAWYSVQFVIEEYEYATPAFASVPSWLLQAIIPVGFSVMALRYVVLFAMGLIGKRPKMQELTP</sequence>
<dbReference type="Pfam" id="PF04290">
    <property type="entry name" value="DctQ"/>
    <property type="match status" value="1"/>
</dbReference>
<keyword evidence="6 9" id="KW-1133">Transmembrane helix</keyword>
<dbReference type="KEGG" id="abo:ABO_0689"/>
<evidence type="ECO:0000313" key="12">
    <source>
        <dbReference type="Proteomes" id="UP000008871"/>
    </source>
</evidence>
<dbReference type="eggNOG" id="COG3090">
    <property type="taxonomic scope" value="Bacteria"/>
</dbReference>
<evidence type="ECO:0000259" key="10">
    <source>
        <dbReference type="Pfam" id="PF04290"/>
    </source>
</evidence>
<evidence type="ECO:0000256" key="3">
    <source>
        <dbReference type="ARBA" id="ARBA00022475"/>
    </source>
</evidence>
<gene>
    <name evidence="11" type="primary">dctQ</name>
    <name evidence="11" type="ordered locus">ABO_0689</name>
</gene>
<evidence type="ECO:0000256" key="2">
    <source>
        <dbReference type="ARBA" id="ARBA00022448"/>
    </source>
</evidence>
<evidence type="ECO:0000256" key="8">
    <source>
        <dbReference type="ARBA" id="ARBA00038436"/>
    </source>
</evidence>
<comment type="subcellular location">
    <subcellularLocation>
        <location evidence="1 9">Cell inner membrane</location>
        <topology evidence="1 9">Multi-pass membrane protein</topology>
    </subcellularLocation>
</comment>
<dbReference type="Proteomes" id="UP000008871">
    <property type="component" value="Chromosome"/>
</dbReference>
<dbReference type="EMBL" id="AM286690">
    <property type="protein sequence ID" value="CAL16137.1"/>
    <property type="molecule type" value="Genomic_DNA"/>
</dbReference>
<evidence type="ECO:0000256" key="1">
    <source>
        <dbReference type="ARBA" id="ARBA00004429"/>
    </source>
</evidence>
<keyword evidence="5 9" id="KW-0812">Transmembrane</keyword>
<dbReference type="PANTHER" id="PTHR35011">
    <property type="entry name" value="2,3-DIKETO-L-GULONATE TRAP TRANSPORTER SMALL PERMEASE PROTEIN YIAM"/>
    <property type="match status" value="1"/>
</dbReference>
<protein>
    <recommendedName>
        <fullName evidence="9">TRAP transporter small permease protein</fullName>
    </recommendedName>
</protein>
<dbReference type="RefSeq" id="WP_011587974.1">
    <property type="nucleotide sequence ID" value="NC_008260.1"/>
</dbReference>
<comment type="similarity">
    <text evidence="8 9">Belongs to the TRAP transporter small permease family.</text>
</comment>
<keyword evidence="3" id="KW-1003">Cell membrane</keyword>
<dbReference type="InterPro" id="IPR007387">
    <property type="entry name" value="TRAP_DctQ"/>
</dbReference>
<comment type="function">
    <text evidence="9">Part of the tripartite ATP-independent periplasmic (TRAP) transport system.</text>
</comment>
<dbReference type="GO" id="GO:0022857">
    <property type="term" value="F:transmembrane transporter activity"/>
    <property type="evidence" value="ECO:0007669"/>
    <property type="project" value="UniProtKB-UniRule"/>
</dbReference>
<dbReference type="InterPro" id="IPR055348">
    <property type="entry name" value="DctQ"/>
</dbReference>
<organism evidence="11 12">
    <name type="scientific">Alcanivorax borkumensis (strain ATCC 700651 / DSM 11573 / NCIMB 13689 / SK2)</name>
    <dbReference type="NCBI Taxonomy" id="393595"/>
    <lineage>
        <taxon>Bacteria</taxon>
        <taxon>Pseudomonadati</taxon>
        <taxon>Pseudomonadota</taxon>
        <taxon>Gammaproteobacteria</taxon>
        <taxon>Oceanospirillales</taxon>
        <taxon>Alcanivoracaceae</taxon>
        <taxon>Alcanivorax</taxon>
    </lineage>
</organism>
<dbReference type="GO" id="GO:0015740">
    <property type="term" value="P:C4-dicarboxylate transport"/>
    <property type="evidence" value="ECO:0007669"/>
    <property type="project" value="TreeGrafter"/>
</dbReference>
<evidence type="ECO:0000256" key="7">
    <source>
        <dbReference type="ARBA" id="ARBA00023136"/>
    </source>
</evidence>
<evidence type="ECO:0000256" key="6">
    <source>
        <dbReference type="ARBA" id="ARBA00022989"/>
    </source>
</evidence>
<dbReference type="AlphaFoldDB" id="Q0VRR1"/>
<feature type="transmembrane region" description="Helical" evidence="9">
    <location>
        <begin position="90"/>
        <end position="112"/>
    </location>
</feature>
<accession>Q0VRR1</accession>
<feature type="domain" description="Tripartite ATP-independent periplasmic transporters DctQ component" evidence="10">
    <location>
        <begin position="28"/>
        <end position="153"/>
    </location>
</feature>
<feature type="transmembrane region" description="Helical" evidence="9">
    <location>
        <begin position="132"/>
        <end position="158"/>
    </location>
</feature>
<keyword evidence="4 9" id="KW-0997">Cell inner membrane</keyword>
<feature type="transmembrane region" description="Helical" evidence="9">
    <location>
        <begin position="20"/>
        <end position="42"/>
    </location>
</feature>
<feature type="transmembrane region" description="Helical" evidence="9">
    <location>
        <begin position="48"/>
        <end position="69"/>
    </location>
</feature>
<evidence type="ECO:0000256" key="5">
    <source>
        <dbReference type="ARBA" id="ARBA00022692"/>
    </source>
</evidence>
<dbReference type="STRING" id="393595.ABO_0689"/>
<dbReference type="HOGENOM" id="CLU_086356_3_7_6"/>
<evidence type="ECO:0000313" key="11">
    <source>
        <dbReference type="EMBL" id="CAL16137.1"/>
    </source>
</evidence>
<dbReference type="OrthoDB" id="5567560at2"/>
<dbReference type="PANTHER" id="PTHR35011:SF2">
    <property type="entry name" value="2,3-DIKETO-L-GULONATE TRAP TRANSPORTER SMALL PERMEASE PROTEIN YIAM"/>
    <property type="match status" value="1"/>
</dbReference>
<dbReference type="GO" id="GO:0005886">
    <property type="term" value="C:plasma membrane"/>
    <property type="evidence" value="ECO:0007669"/>
    <property type="project" value="UniProtKB-SubCell"/>
</dbReference>
<reference evidence="11 12" key="1">
    <citation type="journal article" date="2006" name="Nat. Biotechnol.">
        <title>Genome sequence of the ubiquitous hydrocarbon-degrading marine bacterium Alcanivorax borkumensis.</title>
        <authorList>
            <person name="Schneiker S."/>
            <person name="Martins dos Santos V.A.P."/>
            <person name="Bartels D."/>
            <person name="Bekel T."/>
            <person name="Brecht M."/>
            <person name="Buhrmester J."/>
            <person name="Chernikova T.N."/>
            <person name="Denaro R."/>
            <person name="Ferrer M."/>
            <person name="Gertler C."/>
            <person name="Goesmann A."/>
            <person name="Golyshina O.V."/>
            <person name="Kaminski F."/>
            <person name="Khachane A.N."/>
            <person name="Lang S."/>
            <person name="Linke B."/>
            <person name="McHardy A.C."/>
            <person name="Meyer F."/>
            <person name="Nechitaylo T."/>
            <person name="Puehler A."/>
            <person name="Regenhardt D."/>
            <person name="Rupp O."/>
            <person name="Sabirova J.S."/>
            <person name="Selbitschka W."/>
            <person name="Yakimov M.M."/>
            <person name="Timmis K.N."/>
            <person name="Vorhoelter F.-J."/>
            <person name="Weidner S."/>
            <person name="Kaiser O."/>
            <person name="Golyshin P.N."/>
        </authorList>
    </citation>
    <scope>NUCLEOTIDE SEQUENCE [LARGE SCALE GENOMIC DNA]</scope>
    <source>
        <strain evidence="12">ATCC 700651 / DSM 11573 / NCIMB 13689 / SK2</strain>
    </source>
</reference>
<evidence type="ECO:0000256" key="9">
    <source>
        <dbReference type="RuleBase" id="RU369079"/>
    </source>
</evidence>
<keyword evidence="12" id="KW-1185">Reference proteome</keyword>
<comment type="subunit">
    <text evidence="9">The complex comprises the extracytoplasmic solute receptor protein and the two transmembrane proteins.</text>
</comment>
<keyword evidence="2 9" id="KW-0813">Transport</keyword>
<proteinExistence type="inferred from homology"/>